<comment type="catalytic activity">
    <reaction evidence="12 14">
        <text>RNA(n) + a ribonucleoside 5'-triphosphate = RNA(n+1) + diphosphate</text>
        <dbReference type="Rhea" id="RHEA:21248"/>
        <dbReference type="Rhea" id="RHEA-COMP:14527"/>
        <dbReference type="Rhea" id="RHEA-COMP:17342"/>
        <dbReference type="ChEBI" id="CHEBI:33019"/>
        <dbReference type="ChEBI" id="CHEBI:61557"/>
        <dbReference type="ChEBI" id="CHEBI:140395"/>
        <dbReference type="EC" id="2.7.7.6"/>
    </reaction>
</comment>
<evidence type="ECO:0000256" key="4">
    <source>
        <dbReference type="ARBA" id="ARBA00022478"/>
    </source>
</evidence>
<dbReference type="InterPro" id="IPR042102">
    <property type="entry name" value="RNA_pol_Rpb1_3_sf"/>
</dbReference>
<dbReference type="Pfam" id="PF04983">
    <property type="entry name" value="RNA_pol_Rpb1_3"/>
    <property type="match status" value="1"/>
</dbReference>
<keyword evidence="5 14" id="KW-0808">Transferase</keyword>
<evidence type="ECO:0000256" key="2">
    <source>
        <dbReference type="ARBA" id="ARBA00006460"/>
    </source>
</evidence>
<dbReference type="InterPro" id="IPR015700">
    <property type="entry name" value="RPC1"/>
</dbReference>
<dbReference type="Pfam" id="PF05000">
    <property type="entry name" value="RNA_pol_Rpb1_4"/>
    <property type="match status" value="1"/>
</dbReference>
<comment type="caution">
    <text evidence="17">The sequence shown here is derived from an EMBL/GenBank/DDBJ whole genome shotgun (WGS) entry which is preliminary data.</text>
</comment>
<dbReference type="FunFam" id="2.40.40.20:FF:000019">
    <property type="entry name" value="DNA-directed RNA polymerase II subunit RPB1"/>
    <property type="match status" value="1"/>
</dbReference>
<keyword evidence="18" id="KW-1185">Reference proteome</keyword>
<keyword evidence="7" id="KW-0479">Metal-binding</keyword>
<protein>
    <recommendedName>
        <fullName evidence="14">DNA-directed RNA polymerase subunit</fullName>
        <ecNumber evidence="14">2.7.7.6</ecNumber>
    </recommendedName>
</protein>
<dbReference type="InterPro" id="IPR007081">
    <property type="entry name" value="RNA_pol_Rpb1_5"/>
</dbReference>
<dbReference type="InterPro" id="IPR000722">
    <property type="entry name" value="RNA_pol_asu"/>
</dbReference>
<feature type="domain" description="RNA polymerase N-terminal" evidence="16">
    <location>
        <begin position="269"/>
        <end position="579"/>
    </location>
</feature>
<feature type="region of interest" description="Disordered" evidence="15">
    <location>
        <begin position="1439"/>
        <end position="1463"/>
    </location>
</feature>
<evidence type="ECO:0000256" key="6">
    <source>
        <dbReference type="ARBA" id="ARBA00022695"/>
    </source>
</evidence>
<evidence type="ECO:0000313" key="17">
    <source>
        <dbReference type="EMBL" id="GMH48097.1"/>
    </source>
</evidence>
<dbReference type="FunFam" id="4.10.860.120:FF:000004">
    <property type="entry name" value="DNA-directed RNA polymerase subunit"/>
    <property type="match status" value="1"/>
</dbReference>
<keyword evidence="11" id="KW-0539">Nucleus</keyword>
<dbReference type="Gene3D" id="6.10.250.2940">
    <property type="match status" value="1"/>
</dbReference>
<evidence type="ECO:0000256" key="13">
    <source>
        <dbReference type="ARBA" id="ARBA00058108"/>
    </source>
</evidence>
<dbReference type="GO" id="GO:0005634">
    <property type="term" value="C:nucleus"/>
    <property type="evidence" value="ECO:0007669"/>
    <property type="project" value="UniProtKB-SubCell"/>
</dbReference>
<dbReference type="SUPFAM" id="SSF64484">
    <property type="entry name" value="beta and beta-prime subunits of DNA dependent RNA-polymerase"/>
    <property type="match status" value="1"/>
</dbReference>
<comment type="similarity">
    <text evidence="2 14">Belongs to the RNA polymerase beta' chain family.</text>
</comment>
<evidence type="ECO:0000256" key="5">
    <source>
        <dbReference type="ARBA" id="ARBA00022679"/>
    </source>
</evidence>
<dbReference type="Gene3D" id="2.40.40.20">
    <property type="match status" value="1"/>
</dbReference>
<evidence type="ECO:0000256" key="9">
    <source>
        <dbReference type="ARBA" id="ARBA00022842"/>
    </source>
</evidence>
<dbReference type="GO" id="GO:0003677">
    <property type="term" value="F:DNA binding"/>
    <property type="evidence" value="ECO:0007669"/>
    <property type="project" value="InterPro"/>
</dbReference>
<evidence type="ECO:0000256" key="14">
    <source>
        <dbReference type="RuleBase" id="RU004279"/>
    </source>
</evidence>
<keyword evidence="10 14" id="KW-0804">Transcription</keyword>
<dbReference type="SMART" id="SM00663">
    <property type="entry name" value="RPOLA_N"/>
    <property type="match status" value="1"/>
</dbReference>
<dbReference type="GO" id="GO:0000428">
    <property type="term" value="C:DNA-directed RNA polymerase complex"/>
    <property type="evidence" value="ECO:0007669"/>
    <property type="project" value="UniProtKB-KW"/>
</dbReference>
<dbReference type="Gene3D" id="3.30.1490.180">
    <property type="entry name" value="RNA polymerase ii"/>
    <property type="match status" value="1"/>
</dbReference>
<gene>
    <name evidence="17" type="ORF">TrRE_jg8590</name>
</gene>
<organism evidence="17 18">
    <name type="scientific">Triparma retinervis</name>
    <dbReference type="NCBI Taxonomy" id="2557542"/>
    <lineage>
        <taxon>Eukaryota</taxon>
        <taxon>Sar</taxon>
        <taxon>Stramenopiles</taxon>
        <taxon>Ochrophyta</taxon>
        <taxon>Bolidophyceae</taxon>
        <taxon>Parmales</taxon>
        <taxon>Triparmaceae</taxon>
        <taxon>Triparma</taxon>
    </lineage>
</organism>
<dbReference type="Gene3D" id="1.10.132.30">
    <property type="match status" value="1"/>
</dbReference>
<dbReference type="Gene3D" id="1.10.150.390">
    <property type="match status" value="1"/>
</dbReference>
<dbReference type="Pfam" id="PF04998">
    <property type="entry name" value="RNA_pol_Rpb1_5"/>
    <property type="match status" value="1"/>
</dbReference>
<dbReference type="OrthoDB" id="270392at2759"/>
<feature type="compositionally biased region" description="Basic residues" evidence="15">
    <location>
        <begin position="1443"/>
        <end position="1452"/>
    </location>
</feature>
<evidence type="ECO:0000256" key="15">
    <source>
        <dbReference type="SAM" id="MobiDB-lite"/>
    </source>
</evidence>
<dbReference type="GO" id="GO:0046872">
    <property type="term" value="F:metal ion binding"/>
    <property type="evidence" value="ECO:0007669"/>
    <property type="project" value="UniProtKB-KW"/>
</dbReference>
<comment type="subcellular location">
    <subcellularLocation>
        <location evidence="1">Nucleus</location>
    </subcellularLocation>
</comment>
<dbReference type="EC" id="2.7.7.6" evidence="14"/>
<dbReference type="NCBIfam" id="NF006336">
    <property type="entry name" value="PRK08566.1"/>
    <property type="match status" value="1"/>
</dbReference>
<evidence type="ECO:0000256" key="7">
    <source>
        <dbReference type="ARBA" id="ARBA00022723"/>
    </source>
</evidence>
<keyword evidence="6 14" id="KW-0548">Nucleotidyltransferase</keyword>
<dbReference type="PANTHER" id="PTHR48446">
    <property type="entry name" value="DNA-DIRECTED RNA POLYMERASE SUBUNIT BETA' N-TERMINAL SECTION"/>
    <property type="match status" value="1"/>
</dbReference>
<dbReference type="CDD" id="cd02736">
    <property type="entry name" value="RNAP_III_Rpc1_C"/>
    <property type="match status" value="1"/>
</dbReference>
<evidence type="ECO:0000256" key="8">
    <source>
        <dbReference type="ARBA" id="ARBA00022833"/>
    </source>
</evidence>
<name>A0A9W6ZB73_9STRA</name>
<evidence type="ECO:0000313" key="18">
    <source>
        <dbReference type="Proteomes" id="UP001165082"/>
    </source>
</evidence>
<keyword evidence="9" id="KW-0460">Magnesium</keyword>
<dbReference type="FunFam" id="1.10.150.390:FF:000004">
    <property type="entry name" value="DNA-directed RNA polymerase subunit"/>
    <property type="match status" value="1"/>
</dbReference>
<comment type="subunit">
    <text evidence="3">Component of the RNA polymerase III (Pol III) complex consisting of 17 subunits.</text>
</comment>
<accession>A0A9W6ZB73</accession>
<dbReference type="InterPro" id="IPR007066">
    <property type="entry name" value="RNA_pol_Rpb1_3"/>
</dbReference>
<evidence type="ECO:0000259" key="16">
    <source>
        <dbReference type="SMART" id="SM00663"/>
    </source>
</evidence>
<dbReference type="InterPro" id="IPR035697">
    <property type="entry name" value="RNAP_III_RPC1_N"/>
</dbReference>
<reference evidence="17" key="1">
    <citation type="submission" date="2022-07" db="EMBL/GenBank/DDBJ databases">
        <title>Genome analysis of Parmales, a sister group of diatoms, reveals the evolutionary specialization of diatoms from phago-mixotrophs to photoautotrophs.</title>
        <authorList>
            <person name="Ban H."/>
            <person name="Sato S."/>
            <person name="Yoshikawa S."/>
            <person name="Kazumasa Y."/>
            <person name="Nakamura Y."/>
            <person name="Ichinomiya M."/>
            <person name="Saitoh K."/>
            <person name="Sato N."/>
            <person name="Blanc-Mathieu R."/>
            <person name="Endo H."/>
            <person name="Kuwata A."/>
            <person name="Ogata H."/>
        </authorList>
    </citation>
    <scope>NUCLEOTIDE SEQUENCE</scope>
</reference>
<comment type="function">
    <text evidence="13">DNA-dependent RNA polymerase catalyzes the transcription of DNA into RNA using the four ribonucleoside triphosphates as substrates. Largest and catalytic core component of RNA polymerase III which synthesizes small RNAs, such as 5S rRNA and tRNAs. Forms the polymerase active center together with the second largest subunit. A single-stranded DNA template strand of the promoter is positioned within the central active site cleft of Pol III. A bridging helix emanates from RPC1 and crosses the cleft near the catalytic site and is thought to promote translocation of Pol III by acting as a ratchet that moves the RNA-DNA hybrid through the active site by switching from straight to bent conformations at each step of nucleotide addition.</text>
</comment>
<evidence type="ECO:0000256" key="3">
    <source>
        <dbReference type="ARBA" id="ARBA00011206"/>
    </source>
</evidence>
<proteinExistence type="inferred from homology"/>
<evidence type="ECO:0000256" key="11">
    <source>
        <dbReference type="ARBA" id="ARBA00023242"/>
    </source>
</evidence>
<dbReference type="Gene3D" id="6.20.50.80">
    <property type="match status" value="1"/>
</dbReference>
<dbReference type="InterPro" id="IPR035698">
    <property type="entry name" value="RNAP_III_Rpc1_C"/>
</dbReference>
<dbReference type="Gene3D" id="4.10.860.120">
    <property type="entry name" value="RNA polymerase II, clamp domain"/>
    <property type="match status" value="1"/>
</dbReference>
<dbReference type="Pfam" id="PF00623">
    <property type="entry name" value="RNA_pol_Rpb1_2"/>
    <property type="match status" value="1"/>
</dbReference>
<dbReference type="InterPro" id="IPR007083">
    <property type="entry name" value="RNA_pol_Rpb1_4"/>
</dbReference>
<keyword evidence="4 14" id="KW-0240">DNA-directed RNA polymerase</keyword>
<keyword evidence="8" id="KW-0862">Zinc</keyword>
<dbReference type="GO" id="GO:0006351">
    <property type="term" value="P:DNA-templated transcription"/>
    <property type="evidence" value="ECO:0007669"/>
    <property type="project" value="InterPro"/>
</dbReference>
<dbReference type="InterPro" id="IPR044893">
    <property type="entry name" value="RNA_pol_Rpb1_clamp_domain"/>
</dbReference>
<dbReference type="GO" id="GO:0003899">
    <property type="term" value="F:DNA-directed RNA polymerase activity"/>
    <property type="evidence" value="ECO:0007669"/>
    <property type="project" value="UniProtKB-EC"/>
</dbReference>
<dbReference type="InterPro" id="IPR038120">
    <property type="entry name" value="Rpb1_funnel_sf"/>
</dbReference>
<dbReference type="CDD" id="cd02583">
    <property type="entry name" value="RNAP_III_RPC1_N"/>
    <property type="match status" value="1"/>
</dbReference>
<dbReference type="EMBL" id="BRXZ01000592">
    <property type="protein sequence ID" value="GMH48097.1"/>
    <property type="molecule type" value="Genomic_DNA"/>
</dbReference>
<evidence type="ECO:0000256" key="12">
    <source>
        <dbReference type="ARBA" id="ARBA00048552"/>
    </source>
</evidence>
<evidence type="ECO:0000256" key="10">
    <source>
        <dbReference type="ARBA" id="ARBA00023163"/>
    </source>
</evidence>
<dbReference type="Pfam" id="PF04997">
    <property type="entry name" value="RNA_pol_Rpb1_1"/>
    <property type="match status" value="1"/>
</dbReference>
<sequence>MQEDVAPKKIASIQFGLLSPQEMAQLSEITVKNRELFSMPSRRPAPQGVLDPRLGVSDRVSVCETCKLGLTECSGHFGYIDLGLPVFHIGYFKHTISVLQCICKTCSRVLLKDDPAVNKYEYTKYLNIFRGKAVNKATGQIDDHNTDILMKQATLKKVIEACKKVHVCPHCGACNGVVKKVTGLSTLKIVHDPYTGAKAFDNNKEDLKTSTKTAAAENKDLQALLTDENKFKQFVNDDLLPTRVLALFKNIPDRDCEILWLTPLIGRPENLLLTNLLVPPVPIRPSVAMDVGGGSNEDDLTIKLQEIIDVNIALKLALEKGAPHKTILEEWDFLQLQIAQYVNGEMPGLQRPIGQSKQIRGICQRLKGKSGRFRGNLSGKRVDFSARTVISPDPNLKVSQVGVPRHVAKTMTFPERVTRYNIKKLRLCIINGPDVHPGANYVQKKARHPNKASNKISLQFAKRGQTAKYLEPGDIVDRHMEDGDIVLFNRQPSLHKLSIMAHEVKVMPWRTFRFNICVCAPYNADFDGDEMNMHLPQTEEARTEASLLMGVEKNLITPRNGEPLVAASQDFLTASYLITQRDQFFDKETFCQLVSYLGDAAEHIELPTPAIIKPVKLWTGKQIFNIMVKPNEDGVDVNFESKEKNYNSKLNLKHFCPNDGYVCFRQSELISGNIAKKTIGDGSKTGLLYVLLQDYSSGEAARVMNRLAKLCSRYFGGHRGFSIGIDDVTPGAELQRIKHNILTEGYRQAEDNIKQFKEGKLSLRPGCNAQESLEEILNGLLGKLRESAGQEAMQALPWSNAPRIMAECGSKGSPLNISQMIACVGQQAVGGLRIQNGFVNRTLPHFVEHCLDADAKGFVANSFYSGLTATEFFFHTMGGREGLVDTAVKTAETGYMARRLMKALEDLSLQYDNTVRNSEKTIVQFTYGDDSLNPESMENNEKPVQFDRMRVNVCLDSPDKGSQVLSGDEIMEQVRKTMKATHWQKIIPKFNKDHEATAKCSLFEDIEGYFLGIGKKMKVLEDNFKGKGKKSERKEALETLMTNSCRLTSYQLDKFLHLCLLKYRRASVQPGEAVGATGAQSISEPGTQMTLKTFHFAGVSSMNVTLGVPRLKEIINASKLISTPIITAKLQSGDTEMGARVVKASIEKTTLGEVSEFIEEVYASTQTYLVVKLDRKAIADLRLEITANAVRERILRGVTGQTRPAILRLLKDKDVRTKGNEYIRVNIPEAKKKKGGDPEDDGSSHIYFAMQQLKAALPKVIVCGIHTINRAVINETDGAGKGDGGITDDRYHLLVEGYGLLDVMGSEGIDGLHTETNHVIEIEQTLGVEAARCKISKEINYIMSAYGIGIDPRHLLLLADVMTFKGEVLGITRFGVSKMRESVLMLASFEKTTDHLFDAAVHGRVDDIVGVSECIIMGIPIPLGTGLFKLLKSAQDKKDYAKPKKKGTKNSRPRSSSVGTKIEKEVEAMTPIMDVLSNNAHAQYESRIKEPWFEKVEKRIAACQ</sequence>
<dbReference type="PANTHER" id="PTHR48446:SF1">
    <property type="entry name" value="DNA-DIRECTED RNA POLYMERASE SUBUNIT BETA' N-TERMINAL SECTION"/>
    <property type="match status" value="1"/>
</dbReference>
<dbReference type="Proteomes" id="UP001165082">
    <property type="component" value="Unassembled WGS sequence"/>
</dbReference>
<evidence type="ECO:0000256" key="1">
    <source>
        <dbReference type="ARBA" id="ARBA00004123"/>
    </source>
</evidence>
<dbReference type="Gene3D" id="1.10.274.100">
    <property type="entry name" value="RNA polymerase Rpb1, domain 3"/>
    <property type="match status" value="1"/>
</dbReference>
<dbReference type="InterPro" id="IPR006592">
    <property type="entry name" value="RNA_pol_N"/>
</dbReference>
<dbReference type="InterPro" id="IPR007080">
    <property type="entry name" value="RNA_pol_Rpb1_1"/>
</dbReference>
<dbReference type="FunFam" id="1.10.274.100:FF:000008">
    <property type="entry name" value="DNA-directed RNA polymerase subunit"/>
    <property type="match status" value="1"/>
</dbReference>